<gene>
    <name evidence="2" type="primary">masp6.4</name>
</gene>
<dbReference type="EMBL" id="KU707951">
    <property type="protein sequence ID" value="ANW12334.1"/>
    <property type="molecule type" value="Genomic_DNA"/>
</dbReference>
<dbReference type="EMBL" id="KU563146">
    <property type="protein sequence ID" value="ANW09683.1"/>
    <property type="molecule type" value="Genomic_DNA"/>
</dbReference>
<dbReference type="InterPro" id="IPR004283">
    <property type="entry name" value="Lef-2"/>
</dbReference>
<name>A0A1B1UZL7_9ABAC</name>
<dbReference type="Pfam" id="PF03041">
    <property type="entry name" value="Baculo_LEF-2"/>
    <property type="match status" value="1"/>
</dbReference>
<evidence type="ECO:0000313" key="2">
    <source>
        <dbReference type="EMBL" id="ANW12334.1"/>
    </source>
</evidence>
<dbReference type="GO" id="GO:0019083">
    <property type="term" value="P:viral transcription"/>
    <property type="evidence" value="ECO:0007669"/>
    <property type="project" value="InterPro"/>
</dbReference>
<accession>A0A1B1UZL7</accession>
<sequence>MCIKRRSTQSTLCNNVTMTTNNNSCGGGGGGGDGGIDRDGERIKLWQPTLQLADVDVDAVYTIPVEDYPLELTPYTQFMHGGMSVRITGKRLFYLMKQNRFVASDDSTGVLTTALENSRWKSKKNLCLKRVTSKREVVSELKRKINLPQCMIRLIDLIDERPLGDRYSKRFVLNCYLVNVVTCTKCDKKCFMNAMRLLYCDEDKCVKEIFSLLYKKQKLYLPPNCVKMKTDKLCLKSGKCKGNNPVCSF</sequence>
<reference evidence="2" key="2">
    <citation type="submission" date="2016-02" db="EMBL/GenBank/DDBJ databases">
        <authorList>
            <person name="Wen L."/>
            <person name="He K."/>
            <person name="Yang H."/>
        </authorList>
    </citation>
    <scope>NUCLEOTIDE SEQUENCE</scope>
    <source>
        <strain evidence="2">164</strain>
    </source>
</reference>
<reference evidence="1" key="1">
    <citation type="submission" date="2016-01" db="EMBL/GenBank/DDBJ databases">
        <authorList>
            <person name="Oliw E.H."/>
        </authorList>
    </citation>
    <scope>NUCLEOTIDE SEQUENCE</scope>
    <source>
        <strain evidence="1">Martignoni</strain>
    </source>
</reference>
<evidence type="ECO:0000313" key="1">
    <source>
        <dbReference type="EMBL" id="ANW09683.1"/>
    </source>
</evidence>
<organism evidence="1">
    <name type="scientific">Malacosoma sp. alphabaculovirus</name>
    <dbReference type="NCBI Taxonomy" id="1881632"/>
    <lineage>
        <taxon>Viruses</taxon>
        <taxon>Viruses incertae sedis</taxon>
        <taxon>Naldaviricetes</taxon>
        <taxon>Lefavirales</taxon>
        <taxon>Baculoviridae</taxon>
        <taxon>Alphabaculovirus</taxon>
    </lineage>
</organism>
<protein>
    <submittedName>
        <fullName evidence="1">Lef2</fullName>
    </submittedName>
</protein>
<proteinExistence type="predicted"/>